<accession>V2X243</accession>
<feature type="compositionally biased region" description="Basic and acidic residues" evidence="1">
    <location>
        <begin position="35"/>
        <end position="44"/>
    </location>
</feature>
<name>V2X243_MONRO</name>
<organism evidence="2 3">
    <name type="scientific">Moniliophthora roreri (strain MCA 2997)</name>
    <name type="common">Cocoa frosty pod rot fungus</name>
    <name type="synonym">Crinipellis roreri</name>
    <dbReference type="NCBI Taxonomy" id="1381753"/>
    <lineage>
        <taxon>Eukaryota</taxon>
        <taxon>Fungi</taxon>
        <taxon>Dikarya</taxon>
        <taxon>Basidiomycota</taxon>
        <taxon>Agaricomycotina</taxon>
        <taxon>Agaricomycetes</taxon>
        <taxon>Agaricomycetidae</taxon>
        <taxon>Agaricales</taxon>
        <taxon>Marasmiineae</taxon>
        <taxon>Marasmiaceae</taxon>
        <taxon>Moniliophthora</taxon>
    </lineage>
</organism>
<gene>
    <name evidence="2" type="ORF">Moror_10930</name>
</gene>
<reference evidence="2 3" key="1">
    <citation type="journal article" date="2014" name="BMC Genomics">
        <title>Genome and secretome analysis of the hemibiotrophic fungal pathogen, Moniliophthora roreri, which causes frosty pod rot disease of cacao: mechanisms of the biotrophic and necrotrophic phases.</title>
        <authorList>
            <person name="Meinhardt L.W."/>
            <person name="Costa G.G.L."/>
            <person name="Thomazella D.P.T."/>
            <person name="Teixeira P.J.P.L."/>
            <person name="Carazzolle M.F."/>
            <person name="Schuster S.C."/>
            <person name="Carlson J.E."/>
            <person name="Guiltinan M.J."/>
            <person name="Mieczkowski P."/>
            <person name="Farmer A."/>
            <person name="Ramaraj T."/>
            <person name="Crozier J."/>
            <person name="Davis R.E."/>
            <person name="Shao J."/>
            <person name="Melnick R.L."/>
            <person name="Pereira G.A.G."/>
            <person name="Bailey B.A."/>
        </authorList>
    </citation>
    <scope>NUCLEOTIDE SEQUENCE [LARGE SCALE GENOMIC DNA]</scope>
    <source>
        <strain evidence="2 3">MCA 2997</strain>
    </source>
</reference>
<keyword evidence="3" id="KW-1185">Reference proteome</keyword>
<evidence type="ECO:0000256" key="1">
    <source>
        <dbReference type="SAM" id="MobiDB-lite"/>
    </source>
</evidence>
<dbReference type="Proteomes" id="UP000017559">
    <property type="component" value="Unassembled WGS sequence"/>
</dbReference>
<evidence type="ECO:0000313" key="2">
    <source>
        <dbReference type="EMBL" id="ESK86841.1"/>
    </source>
</evidence>
<proteinExistence type="predicted"/>
<feature type="non-terminal residue" evidence="2">
    <location>
        <position position="432"/>
    </location>
</feature>
<protein>
    <submittedName>
        <fullName evidence="2">Uncharacterized protein</fullName>
    </submittedName>
</protein>
<sequence>MASSIAKAITSGVEKRQPDPKKPVLKAGVWVRLGPIEKLKKEPNSEEEASGPPRKKTRLNVPRPKPEASGKPTRGQSYEPELPKPGKPLYYDDPALVLKVDGHAVTVLFIPRICACDMPKSQPTKAEFLQSLTFNLLIQSRQLEGVKMAWNPTQYGKKHRRLIVYPDSGFQHGMRMQIMDKSMIKPLGRLPNLREGRILLKCSHPAVSGNFPLIEDWRFDIGKMVTAPTGQQGVVISHSPAGPTIQCYKPPPNDCNPDLQDLLTMWVGIHCFGWKLMKSWLLSDFVHYVSGVEGFVIVPNSFDNNFVLIKHLDNNVNHDFSGHTNSFRLTPRHEKTVQGPREITTGQDWQQFRSEWNKKLALRRLPQQVFVMNHIEASAKIKKAQPGTIPWKDRHVLIYAKGCHNKGDVAQVYDVHICQKTKSGLQITIKSE</sequence>
<evidence type="ECO:0000313" key="3">
    <source>
        <dbReference type="Proteomes" id="UP000017559"/>
    </source>
</evidence>
<dbReference type="KEGG" id="mrr:Moror_10930"/>
<dbReference type="EMBL" id="AWSO01000877">
    <property type="protein sequence ID" value="ESK86841.1"/>
    <property type="molecule type" value="Genomic_DNA"/>
</dbReference>
<dbReference type="OrthoDB" id="3091102at2759"/>
<comment type="caution">
    <text evidence="2">The sequence shown here is derived from an EMBL/GenBank/DDBJ whole genome shotgun (WGS) entry which is preliminary data.</text>
</comment>
<dbReference type="AlphaFoldDB" id="V2X243"/>
<feature type="compositionally biased region" description="Basic and acidic residues" evidence="1">
    <location>
        <begin position="13"/>
        <end position="22"/>
    </location>
</feature>
<dbReference type="HOGENOM" id="CLU_037143_0_0_1"/>
<feature type="region of interest" description="Disordered" evidence="1">
    <location>
        <begin position="1"/>
        <end position="86"/>
    </location>
</feature>